<keyword evidence="5 9" id="KW-0863">Zinc-finger</keyword>
<dbReference type="GO" id="GO:0031380">
    <property type="term" value="C:nuclear RNA-directed RNA polymerase complex"/>
    <property type="evidence" value="ECO:0007669"/>
    <property type="project" value="TreeGrafter"/>
</dbReference>
<feature type="region of interest" description="Disordered" evidence="11">
    <location>
        <begin position="1153"/>
        <end position="1174"/>
    </location>
</feature>
<dbReference type="GO" id="GO:0005737">
    <property type="term" value="C:cytoplasm"/>
    <property type="evidence" value="ECO:0007669"/>
    <property type="project" value="UniProtKB-SubCell"/>
</dbReference>
<dbReference type="PROSITE" id="PS50103">
    <property type="entry name" value="ZF_C3H1"/>
    <property type="match status" value="1"/>
</dbReference>
<dbReference type="RefSeq" id="XP_028463951.1">
    <property type="nucleotide sequence ID" value="XM_028613244.1"/>
</dbReference>
<dbReference type="Pfam" id="PF13087">
    <property type="entry name" value="AAA_12"/>
    <property type="match status" value="1"/>
</dbReference>
<dbReference type="Proteomes" id="UP000272025">
    <property type="component" value="Unassembled WGS sequence"/>
</dbReference>
<evidence type="ECO:0000313" key="14">
    <source>
        <dbReference type="EMBL" id="ROT36145.1"/>
    </source>
</evidence>
<feature type="region of interest" description="Disordered" evidence="11">
    <location>
        <begin position="65"/>
        <end position="90"/>
    </location>
</feature>
<evidence type="ECO:0000256" key="10">
    <source>
        <dbReference type="SAM" id="Coils"/>
    </source>
</evidence>
<feature type="region of interest" description="Disordered" evidence="11">
    <location>
        <begin position="1774"/>
        <end position="1794"/>
    </location>
</feature>
<dbReference type="InterPro" id="IPR036855">
    <property type="entry name" value="Znf_CCCH_sf"/>
</dbReference>
<dbReference type="GO" id="GO:0031048">
    <property type="term" value="P:regulatory ncRNA-mediated heterochromatin formation"/>
    <property type="evidence" value="ECO:0007669"/>
    <property type="project" value="TreeGrafter"/>
</dbReference>
<dbReference type="Pfam" id="PF20173">
    <property type="entry name" value="ZnF_RZ-type"/>
    <property type="match status" value="1"/>
</dbReference>
<feature type="compositionally biased region" description="Polar residues" evidence="11">
    <location>
        <begin position="69"/>
        <end position="85"/>
    </location>
</feature>
<evidence type="ECO:0000256" key="3">
    <source>
        <dbReference type="ARBA" id="ARBA00022723"/>
    </source>
</evidence>
<keyword evidence="10" id="KW-0175">Coiled coil</keyword>
<dbReference type="InterPro" id="IPR000967">
    <property type="entry name" value="Znf_NFX1"/>
</dbReference>
<reference evidence="14 15" key="1">
    <citation type="journal article" date="2018" name="Mol. Ecol.">
        <title>The obligate alkalophilic soda-lake fungus Sodiomyces alkalinus has shifted to a protein diet.</title>
        <authorList>
            <person name="Grum-Grzhimaylo A.A."/>
            <person name="Falkoski D.L."/>
            <person name="van den Heuvel J."/>
            <person name="Valero-Jimenez C.A."/>
            <person name="Min B."/>
            <person name="Choi I.G."/>
            <person name="Lipzen A."/>
            <person name="Daum C.G."/>
            <person name="Aanen D.K."/>
            <person name="Tsang A."/>
            <person name="Henrissat B."/>
            <person name="Bilanenko E.N."/>
            <person name="de Vries R.P."/>
            <person name="van Kan J.A.L."/>
            <person name="Grigoriev I.V."/>
            <person name="Debets A.J.M."/>
        </authorList>
    </citation>
    <scope>NUCLEOTIDE SEQUENCE [LARGE SCALE GENOMIC DNA]</scope>
    <source>
        <strain evidence="14 15">F11</strain>
    </source>
</reference>
<dbReference type="SMART" id="SM00356">
    <property type="entry name" value="ZnF_C3H1"/>
    <property type="match status" value="1"/>
</dbReference>
<keyword evidence="7 9" id="KW-0862">Zinc</keyword>
<dbReference type="GO" id="GO:0008270">
    <property type="term" value="F:zinc ion binding"/>
    <property type="evidence" value="ECO:0007669"/>
    <property type="project" value="UniProtKB-KW"/>
</dbReference>
<dbReference type="SUPFAM" id="SSF90229">
    <property type="entry name" value="CCCH zinc finger"/>
    <property type="match status" value="1"/>
</dbReference>
<keyword evidence="6" id="KW-0347">Helicase</keyword>
<dbReference type="SUPFAM" id="SSF52540">
    <property type="entry name" value="P-loop containing nucleoside triphosphate hydrolases"/>
    <property type="match status" value="1"/>
</dbReference>
<dbReference type="InterPro" id="IPR046439">
    <property type="entry name" value="ZF_RZ_dom"/>
</dbReference>
<feature type="zinc finger region" description="C3H1-type" evidence="9">
    <location>
        <begin position="37"/>
        <end position="65"/>
    </location>
</feature>
<keyword evidence="6" id="KW-0067">ATP-binding</keyword>
<dbReference type="GeneID" id="39581722"/>
<keyword evidence="3 9" id="KW-0479">Metal-binding</keyword>
<dbReference type="OrthoDB" id="2423195at2759"/>
<dbReference type="PANTHER" id="PTHR10887:SF445">
    <property type="entry name" value="NFX1-TYPE ZINC FINGER-CONTAINING PROTEIN 1"/>
    <property type="match status" value="1"/>
</dbReference>
<evidence type="ECO:0000259" key="13">
    <source>
        <dbReference type="PROSITE" id="PS51981"/>
    </source>
</evidence>
<feature type="region of interest" description="Disordered" evidence="11">
    <location>
        <begin position="1"/>
        <end position="42"/>
    </location>
</feature>
<accession>A0A3N2PNQ2</accession>
<dbReference type="CDD" id="cd17936">
    <property type="entry name" value="EEXXEc_NFX1"/>
    <property type="match status" value="1"/>
</dbReference>
<evidence type="ECO:0000256" key="4">
    <source>
        <dbReference type="ARBA" id="ARBA00022737"/>
    </source>
</evidence>
<dbReference type="CDD" id="cd18808">
    <property type="entry name" value="SF1_C_Upf1"/>
    <property type="match status" value="1"/>
</dbReference>
<feature type="coiled-coil region" evidence="10">
    <location>
        <begin position="1637"/>
        <end position="1664"/>
    </location>
</feature>
<feature type="domain" description="C3H1-type" evidence="12">
    <location>
        <begin position="37"/>
        <end position="65"/>
    </location>
</feature>
<feature type="compositionally biased region" description="Low complexity" evidence="11">
    <location>
        <begin position="1"/>
        <end position="14"/>
    </location>
</feature>
<dbReference type="GO" id="GO:0004386">
    <property type="term" value="F:helicase activity"/>
    <property type="evidence" value="ECO:0007669"/>
    <property type="project" value="InterPro"/>
</dbReference>
<sequence>MALSWRRGSGASSNRGGGPGRGRDTPWRKARGDDTKTPSKGVCHFFQRTGSCRFGTSCRYSHDLETSNERQSTSGNGTHPTQSSRQEFDFQDQYGDVKRLLRPNRGRSLFNSSTQPSRQVSNTDAYKFWTNAVAILDEDNHQIHHLLAKDLVNDNLRGHEYMATSMNMDDGDIDRSVISAMAYLKVITHPALLDPISIDGFVGEIYTFFGGANGDRAISFLTKLCDRLRRYYAFYCAEPSLESKFETKNTTVALLMLEALSQLLHRQLRVCFNGDLNPLVNQLEQLSAESDLDANTAIPARLAWLWQLLKREQARVAADAPNSEGKGNARVPQHMDLRSIRGRHDNDFADISRIQILPTYSEIDSDETEYLPSTDLTRPNVIEDPVQRHLDCAFRLLRHDIFGPVKDALKDLLAQDVSCNRSVPRFNSDKSAQIYAKASIQHVFVEGHGPNPLQASVVFELPYQLRKKSVDEQRRWWQDSSRLEEGELVAFMFPDGNEKRLLFLEVTVKRVEGPKKGAEKGERRSNTIRLVSKNQPPAIGVKLATLSGENVALLMKAHGEKSQGVLVEVNGLIPGTFVPVLENLQKMMREGDMALRRWILPGSPNDPNSGQPSEIPPPAYARRPGFVFNLDPITKGEPLTIDASQPDSHRNIDMGKIEQLTGLDHGQCEGLIAALTREYALIQGPPGTGKSYVGVQLMRVLLHNKVKAKLGPILVICYTNHALDQFLTHLLHFGISKVIRIGGRSKSEELEGKNLRVVANELDKTRVERHILGKAHSELEERLKNVGQKLKPLHKCRNRPTWEGLGKFLSNYYPRIHAQLQRLDEDGFELVGDDPLAVWLGRKSKGFMFKTNDTTSAVDVEELTRRAENRIHSLSESERWILAESWAASMRQEESERLFELLDQAMGHRQTIHNVHDDLNRRALLQADVIGITTTGLSRNIAMLRRIHAKVVVCEEAAEVLEPHIISALMPGVEHFIQIGDHLQLRPQIQNYSLSLESHQGLAWQLDRSQFERRALGEPGMLPAPVAQLDVQRRMRPEISQLIRGIYPKLKDHDSVAKLPSVVGMRHDLFWLDHKHPETSRDDEARVKSHSNEWEVGMATALVKHLVRQGAYSSSDIALLTPYTGQLRKLRAALSKDFEITLSDRDLETLAREGEGISGDQEEPKEEEGTGMQKALQKKSLIQTLRLATVDNFQGEEAKIIIVSLVRSNQTRKVGFLRTENRITVLLSRAQHGMYLIGNAETYLNVPMWEGVHGRLSQSGAVGTSISLCCPRHEDTPILCSTPEDFMQKSPEGGCTLPCDRRLEPCGHKCQAPCHSQSLHDAFSCAQPCPRIRTTCGHVCPKLCGEKCGQCQVWVKDVVLPCGHIKQKVRCFETLNLSKIRCTVRVKQVVPRCEHHVEVPCYRDVKADTFSCPTPCLEFLACGHQCPGVCSTCRKEGENGAVGFEHGKCKKTCDRPFGTCNHRCSRVCHDGEECGSCEQKCEVRCPHSRCSSTCSKPCSPCIEKCTWSCKHKKACTMPCAAPCDRLPCNKRCDKTLSCGYPCPSYCGEECPTDTRYCRVRGDQGDACVDLLEMKRYSEVDLNENPVIFLGCGHFYTGETIDGHASMAEIRPIRQFSTRRYNRAINKAVMDETAKRFLTNGLRGIQELEKRLEEVQDDLERDPSKTSWIMEFFQATRKRYEAGLKLFHDAGLYRKAMDLEHQPTMKLFDAILTRQREVTGPASLVKQIDGLNISLESPQTRKTLLVSVLDRQVTLRAALVQVHAHEVIARDQLAVAGQKKPEPESAEAKAKPTGLTKSPETLAELCTDIITKAKEAKLPRVAIGAMLAFARLSNLHAELREKRDAALEYLEDALRLCDGLADSEELRKAVESTKQRLLSGPRYEVVTEEERKSIKAAMVGGPRGLSTNSGHWYTCANGHPFAIGECGMPMQLARCPECGAVIGGQDHELVDGVSRAREME</sequence>
<evidence type="ECO:0000256" key="2">
    <source>
        <dbReference type="ARBA" id="ARBA00022490"/>
    </source>
</evidence>
<evidence type="ECO:0000256" key="11">
    <source>
        <dbReference type="SAM" id="MobiDB-lite"/>
    </source>
</evidence>
<evidence type="ECO:0000256" key="6">
    <source>
        <dbReference type="ARBA" id="ARBA00022806"/>
    </source>
</evidence>
<dbReference type="InterPro" id="IPR027417">
    <property type="entry name" value="P-loop_NTPase"/>
</dbReference>
<dbReference type="InterPro" id="IPR045055">
    <property type="entry name" value="DNA2/NAM7-like"/>
</dbReference>
<evidence type="ECO:0000256" key="5">
    <source>
        <dbReference type="ARBA" id="ARBA00022771"/>
    </source>
</evidence>
<keyword evidence="6" id="KW-0547">Nucleotide-binding</keyword>
<protein>
    <submittedName>
        <fullName evidence="14">Uncharacterized protein</fullName>
    </submittedName>
</protein>
<dbReference type="InterPro" id="IPR041677">
    <property type="entry name" value="DNA2/NAM7_AAA_11"/>
</dbReference>
<dbReference type="InterPro" id="IPR041679">
    <property type="entry name" value="DNA2/NAM7-like_C"/>
</dbReference>
<evidence type="ECO:0000256" key="7">
    <source>
        <dbReference type="ARBA" id="ARBA00022833"/>
    </source>
</evidence>
<dbReference type="GO" id="GO:0002376">
    <property type="term" value="P:immune system process"/>
    <property type="evidence" value="ECO:0007669"/>
    <property type="project" value="UniProtKB-KW"/>
</dbReference>
<dbReference type="Gene3D" id="3.40.50.300">
    <property type="entry name" value="P-loop containing nucleotide triphosphate hydrolases"/>
    <property type="match status" value="2"/>
</dbReference>
<comment type="subcellular location">
    <subcellularLocation>
        <location evidence="1">Cytoplasm</location>
    </subcellularLocation>
</comment>
<dbReference type="SMART" id="SM00438">
    <property type="entry name" value="ZnF_NFX"/>
    <property type="match status" value="4"/>
</dbReference>
<gene>
    <name evidence="14" type="ORF">SODALDRAFT_346215</name>
</gene>
<dbReference type="InterPro" id="IPR047187">
    <property type="entry name" value="SF1_C_Upf1"/>
</dbReference>
<evidence type="ECO:0000256" key="9">
    <source>
        <dbReference type="PROSITE-ProRule" id="PRU00723"/>
    </source>
</evidence>
<dbReference type="PANTHER" id="PTHR10887">
    <property type="entry name" value="DNA2/NAM7 HELICASE FAMILY"/>
    <property type="match status" value="1"/>
</dbReference>
<feature type="domain" description="RZ-type" evidence="13">
    <location>
        <begin position="1885"/>
        <end position="1959"/>
    </location>
</feature>
<dbReference type="CDD" id="cd06008">
    <property type="entry name" value="NF-X1-zinc-finger"/>
    <property type="match status" value="2"/>
</dbReference>
<keyword evidence="15" id="KW-1185">Reference proteome</keyword>
<dbReference type="PROSITE" id="PS51981">
    <property type="entry name" value="ZF_RZ"/>
    <property type="match status" value="1"/>
</dbReference>
<keyword evidence="2" id="KW-0963">Cytoplasm</keyword>
<evidence type="ECO:0000259" key="12">
    <source>
        <dbReference type="PROSITE" id="PS50103"/>
    </source>
</evidence>
<evidence type="ECO:0000256" key="1">
    <source>
        <dbReference type="ARBA" id="ARBA00004496"/>
    </source>
</evidence>
<feature type="compositionally biased region" description="Basic and acidic residues" evidence="11">
    <location>
        <begin position="1778"/>
        <end position="1789"/>
    </location>
</feature>
<keyword evidence="8" id="KW-0391">Immunity</keyword>
<dbReference type="InterPro" id="IPR000571">
    <property type="entry name" value="Znf_CCCH"/>
</dbReference>
<feature type="compositionally biased region" description="Basic and acidic residues" evidence="11">
    <location>
        <begin position="21"/>
        <end position="37"/>
    </location>
</feature>
<dbReference type="FunFam" id="3.40.50.300:FF:001660">
    <property type="entry name" value="NF-X1 finger and helicase protein, putative"/>
    <property type="match status" value="1"/>
</dbReference>
<dbReference type="STRING" id="1314773.A0A3N2PNQ2"/>
<dbReference type="EMBL" id="ML119060">
    <property type="protein sequence ID" value="ROT36145.1"/>
    <property type="molecule type" value="Genomic_DNA"/>
</dbReference>
<evidence type="ECO:0000256" key="8">
    <source>
        <dbReference type="ARBA" id="ARBA00022859"/>
    </source>
</evidence>
<dbReference type="Pfam" id="PF13086">
    <property type="entry name" value="AAA_11"/>
    <property type="match status" value="1"/>
</dbReference>
<keyword evidence="4" id="KW-0677">Repeat</keyword>
<evidence type="ECO:0000313" key="15">
    <source>
        <dbReference type="Proteomes" id="UP000272025"/>
    </source>
</evidence>
<proteinExistence type="predicted"/>
<keyword evidence="6" id="KW-0378">Hydrolase</keyword>
<name>A0A3N2PNQ2_SODAK</name>
<organism evidence="14 15">
    <name type="scientific">Sodiomyces alkalinus (strain CBS 110278 / VKM F-3762 / F11)</name>
    <name type="common">Alkaliphilic filamentous fungus</name>
    <dbReference type="NCBI Taxonomy" id="1314773"/>
    <lineage>
        <taxon>Eukaryota</taxon>
        <taxon>Fungi</taxon>
        <taxon>Dikarya</taxon>
        <taxon>Ascomycota</taxon>
        <taxon>Pezizomycotina</taxon>
        <taxon>Sordariomycetes</taxon>
        <taxon>Hypocreomycetidae</taxon>
        <taxon>Glomerellales</taxon>
        <taxon>Plectosphaerellaceae</taxon>
        <taxon>Sodiomyces</taxon>
    </lineage>
</organism>